<evidence type="ECO:0000313" key="1">
    <source>
        <dbReference type="EMBL" id="VVC93065.1"/>
    </source>
</evidence>
<reference evidence="1 2" key="1">
    <citation type="submission" date="2017-07" db="EMBL/GenBank/DDBJ databases">
        <authorList>
            <person name="Talla V."/>
            <person name="Backstrom N."/>
        </authorList>
    </citation>
    <scope>NUCLEOTIDE SEQUENCE [LARGE SCALE GENOMIC DNA]</scope>
</reference>
<sequence>MKLETVCIDMKFKNATRSIVSRIFTEMSGYLEQQPVWEAATLQLLNENTNHEVLLFADQGPAGSFTGVPNVMRAGNFLPVKDPVPLLKFQLKLLQQGKFLLMVDCHIGGASLAARFDTIPYRSEIQATVATLGLGDGFPACVKDKNKGEEFFLIERFSSELTDLDPPVDWNRSVLFMESSADMSALFISTNVSGKFIRHFKVHDFGMKLVYPGYLGILNCKYRVGYAAAPLETKINASDVEEIASRLGIRGEYNSSGIEDLETPDLDSFKDDEDLDSYVDNEVENYIDVDD</sequence>
<name>A0A5E4Q484_9NEOP</name>
<dbReference type="Proteomes" id="UP000324832">
    <property type="component" value="Unassembled WGS sequence"/>
</dbReference>
<dbReference type="EMBL" id="FZQP02001504">
    <property type="protein sequence ID" value="VVC93065.1"/>
    <property type="molecule type" value="Genomic_DNA"/>
</dbReference>
<gene>
    <name evidence="1" type="ORF">LSINAPIS_LOCUS5342</name>
</gene>
<keyword evidence="2" id="KW-1185">Reference proteome</keyword>
<organism evidence="1 2">
    <name type="scientific">Leptidea sinapis</name>
    <dbReference type="NCBI Taxonomy" id="189913"/>
    <lineage>
        <taxon>Eukaryota</taxon>
        <taxon>Metazoa</taxon>
        <taxon>Ecdysozoa</taxon>
        <taxon>Arthropoda</taxon>
        <taxon>Hexapoda</taxon>
        <taxon>Insecta</taxon>
        <taxon>Pterygota</taxon>
        <taxon>Neoptera</taxon>
        <taxon>Endopterygota</taxon>
        <taxon>Lepidoptera</taxon>
        <taxon>Glossata</taxon>
        <taxon>Ditrysia</taxon>
        <taxon>Papilionoidea</taxon>
        <taxon>Pieridae</taxon>
        <taxon>Dismorphiinae</taxon>
        <taxon>Leptidea</taxon>
    </lineage>
</organism>
<protein>
    <submittedName>
        <fullName evidence="1">Uncharacterized protein</fullName>
    </submittedName>
</protein>
<dbReference type="AlphaFoldDB" id="A0A5E4Q484"/>
<evidence type="ECO:0000313" key="2">
    <source>
        <dbReference type="Proteomes" id="UP000324832"/>
    </source>
</evidence>
<proteinExistence type="predicted"/>
<accession>A0A5E4Q484</accession>